<proteinExistence type="inferred from homology"/>
<evidence type="ECO:0000256" key="3">
    <source>
        <dbReference type="ARBA" id="ARBA00023186"/>
    </source>
</evidence>
<comment type="similarity">
    <text evidence="1">Belongs to the PSMG1 family.</text>
</comment>
<keyword evidence="6" id="KW-1185">Reference proteome</keyword>
<dbReference type="GO" id="GO:0080129">
    <property type="term" value="P:proteasome core complex assembly"/>
    <property type="evidence" value="ECO:0007669"/>
    <property type="project" value="TreeGrafter"/>
</dbReference>
<sequence length="273" mass="30303">MATFFGEVLSVFSRAVEEDEEDEEGEEEEEEDRDILRALEDKRQVRVRWSSPLSPGGGDRPSRCPHLLLAVGHAASRFVSVYLLSRGHWDTVGQVCLWNERTVGSKEAACVLHRDKDNNVLVCPVDCFVAEDQLFQWTEQVMGCVDTTGLQVTVLSDCPAAEYRTAEPLGPAPVLRSLHTSSHKEAPCCPPVEQPNLVTGLPAAVLSFCQLHHISAVLYQCYSDERCPDSSSMEVFRPALTRLAKTLGLDLSPNVDQLRKYISQASVQSNLYI</sequence>
<dbReference type="PANTHER" id="PTHR15069:SF1">
    <property type="entry name" value="PROTEASOME ASSEMBLY CHAPERONE 1"/>
    <property type="match status" value="1"/>
</dbReference>
<accession>A0A8C6S7F2</accession>
<dbReference type="InterPro" id="IPR016565">
    <property type="entry name" value="Proteasome_assmbl_chp_1"/>
</dbReference>
<feature type="compositionally biased region" description="Acidic residues" evidence="4">
    <location>
        <begin position="17"/>
        <end position="33"/>
    </location>
</feature>
<protein>
    <recommendedName>
        <fullName evidence="2">Proteasome assembly chaperone 1</fullName>
    </recommendedName>
</protein>
<evidence type="ECO:0000256" key="4">
    <source>
        <dbReference type="SAM" id="MobiDB-lite"/>
    </source>
</evidence>
<dbReference type="PANTHER" id="PTHR15069">
    <property type="entry name" value="PROTEASOME ASSEMBLY CHAPERONE 1"/>
    <property type="match status" value="1"/>
</dbReference>
<evidence type="ECO:0000313" key="6">
    <source>
        <dbReference type="Proteomes" id="UP000694523"/>
    </source>
</evidence>
<organism evidence="5 6">
    <name type="scientific">Neogobius melanostomus</name>
    <name type="common">round goby</name>
    <dbReference type="NCBI Taxonomy" id="47308"/>
    <lineage>
        <taxon>Eukaryota</taxon>
        <taxon>Metazoa</taxon>
        <taxon>Chordata</taxon>
        <taxon>Craniata</taxon>
        <taxon>Vertebrata</taxon>
        <taxon>Euteleostomi</taxon>
        <taxon>Actinopterygii</taxon>
        <taxon>Neopterygii</taxon>
        <taxon>Teleostei</taxon>
        <taxon>Neoteleostei</taxon>
        <taxon>Acanthomorphata</taxon>
        <taxon>Gobiaria</taxon>
        <taxon>Gobiiformes</taxon>
        <taxon>Gobioidei</taxon>
        <taxon>Gobiidae</taxon>
        <taxon>Benthophilinae</taxon>
        <taxon>Neogobiini</taxon>
        <taxon>Neogobius</taxon>
    </lineage>
</organism>
<evidence type="ECO:0000256" key="2">
    <source>
        <dbReference type="ARBA" id="ARBA00019180"/>
    </source>
</evidence>
<reference evidence="5" key="2">
    <citation type="submission" date="2025-09" db="UniProtKB">
        <authorList>
            <consortium name="Ensembl"/>
        </authorList>
    </citation>
    <scope>IDENTIFICATION</scope>
</reference>
<evidence type="ECO:0000313" key="5">
    <source>
        <dbReference type="Ensembl" id="ENSNMLP00000001949.1"/>
    </source>
</evidence>
<feature type="region of interest" description="Disordered" evidence="4">
    <location>
        <begin position="15"/>
        <end position="34"/>
    </location>
</feature>
<dbReference type="AlphaFoldDB" id="A0A8C6S7F2"/>
<evidence type="ECO:0000256" key="1">
    <source>
        <dbReference type="ARBA" id="ARBA00005261"/>
    </source>
</evidence>
<dbReference type="GO" id="GO:0005783">
    <property type="term" value="C:endoplasmic reticulum"/>
    <property type="evidence" value="ECO:0007669"/>
    <property type="project" value="InterPro"/>
</dbReference>
<dbReference type="Pfam" id="PF16094">
    <property type="entry name" value="PAC1"/>
    <property type="match status" value="1"/>
</dbReference>
<dbReference type="Ensembl" id="ENSNMLT00000002265.1">
    <property type="protein sequence ID" value="ENSNMLP00000001949.1"/>
    <property type="gene ID" value="ENSNMLG00000001502.1"/>
</dbReference>
<dbReference type="Proteomes" id="UP000694523">
    <property type="component" value="Unplaced"/>
</dbReference>
<reference evidence="5" key="1">
    <citation type="submission" date="2025-08" db="UniProtKB">
        <authorList>
            <consortium name="Ensembl"/>
        </authorList>
    </citation>
    <scope>IDENTIFICATION</scope>
</reference>
<dbReference type="GO" id="GO:0070628">
    <property type="term" value="F:proteasome binding"/>
    <property type="evidence" value="ECO:0007669"/>
    <property type="project" value="TreeGrafter"/>
</dbReference>
<keyword evidence="3" id="KW-0143">Chaperone</keyword>
<name>A0A8C6S7F2_9GOBI</name>